<dbReference type="SUPFAM" id="SSF54106">
    <property type="entry name" value="LysM domain"/>
    <property type="match status" value="1"/>
</dbReference>
<evidence type="ECO:0000313" key="3">
    <source>
        <dbReference type="Proteomes" id="UP000003226"/>
    </source>
</evidence>
<dbReference type="Proteomes" id="UP000003226">
    <property type="component" value="Unassembled WGS sequence"/>
</dbReference>
<dbReference type="PATRIC" id="fig|1163407.3.peg.3086"/>
<reference evidence="2 3" key="1">
    <citation type="journal article" date="2012" name="J. Bacteriol.">
        <title>Genome sequences for six rhodanobacter strains, isolated from soils and the terrestrial subsurface, with variable denitrification capabilities.</title>
        <authorList>
            <person name="Kostka J.E."/>
            <person name="Green S.J."/>
            <person name="Rishishwar L."/>
            <person name="Prakash O."/>
            <person name="Katz L.S."/>
            <person name="Marino-Ramirez L."/>
            <person name="Jordan I.K."/>
            <person name="Munk C."/>
            <person name="Ivanova N."/>
            <person name="Mikhailova N."/>
            <person name="Watson D.B."/>
            <person name="Brown S.D."/>
            <person name="Palumbo A.V."/>
            <person name="Brooks S.C."/>
        </authorList>
    </citation>
    <scope>NUCLEOTIDE SEQUENCE [LARGE SCALE GENOMIC DNA]</scope>
    <source>
        <strain evidence="2 3">B39</strain>
    </source>
</reference>
<dbReference type="Pfam" id="PF01476">
    <property type="entry name" value="LysM"/>
    <property type="match status" value="1"/>
</dbReference>
<dbReference type="STRING" id="1163407.UU7_15350"/>
<protein>
    <submittedName>
        <fullName evidence="2">Peptidoglycan-binding LysM</fullName>
    </submittedName>
</protein>
<dbReference type="eggNOG" id="ENOG5032WGK">
    <property type="taxonomic scope" value="Bacteria"/>
</dbReference>
<proteinExistence type="predicted"/>
<dbReference type="CDD" id="cd00118">
    <property type="entry name" value="LysM"/>
    <property type="match status" value="1"/>
</dbReference>
<accession>I4VUD7</accession>
<dbReference type="InterPro" id="IPR018392">
    <property type="entry name" value="LysM"/>
</dbReference>
<evidence type="ECO:0000313" key="2">
    <source>
        <dbReference type="EMBL" id="EIL90828.1"/>
    </source>
</evidence>
<name>I4VUD7_9GAMM</name>
<keyword evidence="3" id="KW-1185">Reference proteome</keyword>
<feature type="domain" description="LysM" evidence="1">
    <location>
        <begin position="62"/>
        <end position="100"/>
    </location>
</feature>
<evidence type="ECO:0000259" key="1">
    <source>
        <dbReference type="Pfam" id="PF01476"/>
    </source>
</evidence>
<dbReference type="Gene3D" id="3.10.350.10">
    <property type="entry name" value="LysM domain"/>
    <property type="match status" value="1"/>
</dbReference>
<dbReference type="InterPro" id="IPR036779">
    <property type="entry name" value="LysM_dom_sf"/>
</dbReference>
<dbReference type="EMBL" id="AJXT01000048">
    <property type="protein sequence ID" value="EIL90828.1"/>
    <property type="molecule type" value="Genomic_DNA"/>
</dbReference>
<sequence>MLSGAPASRLILPAWKQPLTRKAVRTTPLYNIRAGVGYLLLKLAGFEVKDVLDKDNTIHQLTVKAGDSFDKLAHAHGSTVAVMQAWNPGVRGLHPGQVLKYQKAPPDGRGMAGCHHGKRRHV</sequence>
<organism evidence="2 3">
    <name type="scientific">Rhodanobacter spathiphylli B39</name>
    <dbReference type="NCBI Taxonomy" id="1163407"/>
    <lineage>
        <taxon>Bacteria</taxon>
        <taxon>Pseudomonadati</taxon>
        <taxon>Pseudomonadota</taxon>
        <taxon>Gammaproteobacteria</taxon>
        <taxon>Lysobacterales</taxon>
        <taxon>Rhodanobacteraceae</taxon>
        <taxon>Rhodanobacter</taxon>
    </lineage>
</organism>
<dbReference type="AlphaFoldDB" id="I4VUD7"/>
<gene>
    <name evidence="2" type="ORF">UU7_15350</name>
</gene>
<comment type="caution">
    <text evidence="2">The sequence shown here is derived from an EMBL/GenBank/DDBJ whole genome shotgun (WGS) entry which is preliminary data.</text>
</comment>